<dbReference type="WBParaSite" id="nRc.2.0.1.t22975-RA">
    <property type="protein sequence ID" value="nRc.2.0.1.t22975-RA"/>
    <property type="gene ID" value="nRc.2.0.1.g22975"/>
</dbReference>
<dbReference type="PANTHER" id="PTHR12771">
    <property type="entry name" value="ENGULFMENT AND CELL MOTILITY"/>
    <property type="match status" value="1"/>
</dbReference>
<sequence>MYNNEFDQGDLSKFTEAQNQWHAIEAEASTTPFSDQNVIHRRMLFSVYQFLTQNFDDHPSRSGSHWENIGFQGNDPATDFRGVGVLGLLQFLRFVSNKKQENLVHDLFALSRHPVQNFPFAAVGLNFTKILLGLLKMGKLENLTNSTRKSWSLFDCLTFCYDGVFSRFFYVWNNSEPKKTIVDFGFVMKNLENYANDYRNRVKWIKCHNM</sequence>
<feature type="domain" description="ELMO" evidence="1">
    <location>
        <begin position="39"/>
        <end position="199"/>
    </location>
</feature>
<dbReference type="OMA" id="HHNLHGC"/>
<dbReference type="InterPro" id="IPR006816">
    <property type="entry name" value="ELMO_dom"/>
</dbReference>
<protein>
    <submittedName>
        <fullName evidence="3">ELMO domain-containing protein</fullName>
    </submittedName>
</protein>
<keyword evidence="2" id="KW-1185">Reference proteome</keyword>
<dbReference type="InterPro" id="IPR050868">
    <property type="entry name" value="ELMO_domain-containing"/>
</dbReference>
<dbReference type="PROSITE" id="PS51335">
    <property type="entry name" value="ELMO"/>
    <property type="match status" value="1"/>
</dbReference>
<dbReference type="PANTHER" id="PTHR12771:SF2">
    <property type="entry name" value="ELMO DOMAIN-CONTAINING PROTEIN 3"/>
    <property type="match status" value="1"/>
</dbReference>
<organism evidence="2 3">
    <name type="scientific">Romanomermis culicivorax</name>
    <name type="common">Nematode worm</name>
    <dbReference type="NCBI Taxonomy" id="13658"/>
    <lineage>
        <taxon>Eukaryota</taxon>
        <taxon>Metazoa</taxon>
        <taxon>Ecdysozoa</taxon>
        <taxon>Nematoda</taxon>
        <taxon>Enoplea</taxon>
        <taxon>Dorylaimia</taxon>
        <taxon>Mermithida</taxon>
        <taxon>Mermithoidea</taxon>
        <taxon>Mermithidae</taxon>
        <taxon>Romanomermis</taxon>
    </lineage>
</organism>
<dbReference type="Proteomes" id="UP000887565">
    <property type="component" value="Unplaced"/>
</dbReference>
<name>A0A915JB20_ROMCU</name>
<dbReference type="AlphaFoldDB" id="A0A915JB20"/>
<evidence type="ECO:0000313" key="2">
    <source>
        <dbReference type="Proteomes" id="UP000887565"/>
    </source>
</evidence>
<reference evidence="3" key="1">
    <citation type="submission" date="2022-11" db="UniProtKB">
        <authorList>
            <consortium name="WormBaseParasite"/>
        </authorList>
    </citation>
    <scope>IDENTIFICATION</scope>
</reference>
<proteinExistence type="predicted"/>
<dbReference type="Pfam" id="PF04727">
    <property type="entry name" value="ELMO_CED12"/>
    <property type="match status" value="1"/>
</dbReference>
<evidence type="ECO:0000259" key="1">
    <source>
        <dbReference type="PROSITE" id="PS51335"/>
    </source>
</evidence>
<evidence type="ECO:0000313" key="3">
    <source>
        <dbReference type="WBParaSite" id="nRc.2.0.1.t22975-RA"/>
    </source>
</evidence>
<accession>A0A915JB20</accession>